<keyword evidence="1" id="KW-0378">Hydrolase</keyword>
<gene>
    <name evidence="1" type="primary">yfbR</name>
    <name evidence="1" type="ORF">AB6D66_00340</name>
</gene>
<dbReference type="GO" id="GO:0002953">
    <property type="term" value="F:5'-deoxynucleotidase activity"/>
    <property type="evidence" value="ECO:0007669"/>
    <property type="project" value="UniProtKB-EC"/>
</dbReference>
<dbReference type="SUPFAM" id="SSF109604">
    <property type="entry name" value="HD-domain/PDEase-like"/>
    <property type="match status" value="1"/>
</dbReference>
<dbReference type="Pfam" id="PF12917">
    <property type="entry name" value="YfbR-like"/>
    <property type="match status" value="1"/>
</dbReference>
<reference evidence="1 2" key="1">
    <citation type="journal article" date="2024" name="ISME J.">
        <title>Tailless and filamentous prophages are predominant in marine Vibrio.</title>
        <authorList>
            <person name="Steensen K."/>
            <person name="Seneca J."/>
            <person name="Bartlau N."/>
            <person name="Yu X.A."/>
            <person name="Hussain F.A."/>
            <person name="Polz M.F."/>
        </authorList>
    </citation>
    <scope>NUCLEOTIDE SEQUENCE [LARGE SCALE GENOMIC DNA]</scope>
    <source>
        <strain evidence="1 2">10N.239.312.F12</strain>
    </source>
</reference>
<evidence type="ECO:0000313" key="2">
    <source>
        <dbReference type="Proteomes" id="UP001570071"/>
    </source>
</evidence>
<accession>A0ABV4MQT0</accession>
<dbReference type="NCBIfam" id="NF003009">
    <property type="entry name" value="PRK03826.1"/>
    <property type="match status" value="1"/>
</dbReference>
<proteinExistence type="predicted"/>
<sequence length="204" mass="22979">MNSITNTQNSSGYLALALRQRMIIRWPLMKCVWDENDLEHSSVVALLALMAGHLANNRGKNVNIQRMMGHGLVHDQAEIICQDISSVIKNATPEMKEAYGKIEQAAQKQLIGTIPDELREIMEGYFEISGYEHGLTKACDTYSAYIKAAQEVAAGNRIEFGDALAKLENTVHFLREEYEEIDLIHRYFSKGFDKSVDSLLGNKK</sequence>
<dbReference type="Proteomes" id="UP001570071">
    <property type="component" value="Unassembled WGS sequence"/>
</dbReference>
<dbReference type="Gene3D" id="1.10.3210.10">
    <property type="entry name" value="Hypothetical protein af1432"/>
    <property type="match status" value="1"/>
</dbReference>
<organism evidence="1 2">
    <name type="scientific">Vibrio pomeroyi</name>
    <dbReference type="NCBI Taxonomy" id="198832"/>
    <lineage>
        <taxon>Bacteria</taxon>
        <taxon>Pseudomonadati</taxon>
        <taxon>Pseudomonadota</taxon>
        <taxon>Gammaproteobacteria</taxon>
        <taxon>Vibrionales</taxon>
        <taxon>Vibrionaceae</taxon>
        <taxon>Vibrio</taxon>
    </lineage>
</organism>
<name>A0ABV4MQT0_9VIBR</name>
<dbReference type="EC" id="3.1.3.89" evidence="1"/>
<evidence type="ECO:0000313" key="1">
    <source>
        <dbReference type="EMBL" id="MEZ8719492.1"/>
    </source>
</evidence>
<dbReference type="EMBL" id="JBFSSG010000001">
    <property type="protein sequence ID" value="MEZ8719492.1"/>
    <property type="molecule type" value="Genomic_DNA"/>
</dbReference>
<dbReference type="RefSeq" id="WP_269337242.1">
    <property type="nucleotide sequence ID" value="NZ_JBFSSG010000001.1"/>
</dbReference>
<keyword evidence="2" id="KW-1185">Reference proteome</keyword>
<protein>
    <submittedName>
        <fullName evidence="1">5'-deoxynucleotidase</fullName>
        <ecNumber evidence="1">3.1.3.89</ecNumber>
    </submittedName>
</protein>
<comment type="caution">
    <text evidence="1">The sequence shown here is derived from an EMBL/GenBank/DDBJ whole genome shotgun (WGS) entry which is preliminary data.</text>
</comment>